<dbReference type="InterPro" id="IPR029063">
    <property type="entry name" value="SAM-dependent_MTases_sf"/>
</dbReference>
<dbReference type="AlphaFoldDB" id="A0A6B0GEH6"/>
<sequence>MRRAWDIVAAAANRRADGEDSRLVDESLDALGADPKVLDVECGDGARTLVNLPPGAVGLDFSRRQLELAAAPTTAVWW</sequence>
<dbReference type="Proteomes" id="UP000451471">
    <property type="component" value="Unassembled WGS sequence"/>
</dbReference>
<protein>
    <recommendedName>
        <fullName evidence="3">SAM-dependent methyltransferase</fullName>
    </recommendedName>
</protein>
<comment type="caution">
    <text evidence="1">The sequence shown here is derived from an EMBL/GenBank/DDBJ whole genome shotgun (WGS) entry which is preliminary data.</text>
</comment>
<proteinExistence type="predicted"/>
<evidence type="ECO:0008006" key="3">
    <source>
        <dbReference type="Google" id="ProtNLM"/>
    </source>
</evidence>
<dbReference type="EMBL" id="WSZK01000001">
    <property type="protein sequence ID" value="MWG32930.1"/>
    <property type="molecule type" value="Genomic_DNA"/>
</dbReference>
<dbReference type="SUPFAM" id="SSF53335">
    <property type="entry name" value="S-adenosyl-L-methionine-dependent methyltransferases"/>
    <property type="match status" value="1"/>
</dbReference>
<gene>
    <name evidence="1" type="ORF">GQS65_00215</name>
</gene>
<evidence type="ECO:0000313" key="1">
    <source>
        <dbReference type="EMBL" id="MWG32930.1"/>
    </source>
</evidence>
<dbReference type="OrthoDB" id="8915at2157"/>
<reference evidence="1 2" key="1">
    <citation type="submission" date="2019-12" db="EMBL/GenBank/DDBJ databases">
        <title>Halocatena pleomorpha gen. nov. sp. nov., an extremely halophilic archaeon of family Halobacteriaceae isolated from saltpan soil.</title>
        <authorList>
            <person name="Pal Y."/>
            <person name="Verma A."/>
            <person name="Krishnamurthi S."/>
            <person name="Kumar P."/>
        </authorList>
    </citation>
    <scope>NUCLEOTIDE SEQUENCE [LARGE SCALE GENOMIC DNA]</scope>
    <source>
        <strain evidence="1 2">JCM 16495</strain>
    </source>
</reference>
<keyword evidence="2" id="KW-1185">Reference proteome</keyword>
<organism evidence="1 2">
    <name type="scientific">Halomarina oriensis</name>
    <dbReference type="NCBI Taxonomy" id="671145"/>
    <lineage>
        <taxon>Archaea</taxon>
        <taxon>Methanobacteriati</taxon>
        <taxon>Methanobacteriota</taxon>
        <taxon>Stenosarchaea group</taxon>
        <taxon>Halobacteria</taxon>
        <taxon>Halobacteriales</taxon>
        <taxon>Natronomonadaceae</taxon>
        <taxon>Halomarina</taxon>
    </lineage>
</organism>
<evidence type="ECO:0000313" key="2">
    <source>
        <dbReference type="Proteomes" id="UP000451471"/>
    </source>
</evidence>
<accession>A0A6B0GEH6</accession>
<name>A0A6B0GEH6_9EURY</name>